<dbReference type="EMBL" id="JBFNXQ010000010">
    <property type="protein sequence ID" value="MEX5717819.1"/>
    <property type="molecule type" value="Genomic_DNA"/>
</dbReference>
<dbReference type="PANTHER" id="PTHR47691:SF3">
    <property type="entry name" value="HTH-TYPE TRANSCRIPTIONAL REGULATOR RV0890C-RELATED"/>
    <property type="match status" value="1"/>
</dbReference>
<reference evidence="1 2" key="1">
    <citation type="submission" date="2024-06" db="EMBL/GenBank/DDBJ databases">
        <title>Draft genome sequence of Geodermatophilus badlandi, a novel member of the Geodermatophilaceae isolated from badland sedimentary rocks in the Red desert, Wyoming, USA.</title>
        <authorList>
            <person name="Ben Tekaya S."/>
            <person name="Nouioui I."/>
            <person name="Flores G.M."/>
            <person name="Shaal M.N."/>
            <person name="Bredoire F."/>
            <person name="Basile F."/>
            <person name="Van Diepen L."/>
            <person name="Ward N.L."/>
        </authorList>
    </citation>
    <scope>NUCLEOTIDE SEQUENCE [LARGE SCALE GENOMIC DNA]</scope>
    <source>
        <strain evidence="1 2">WL48A</strain>
    </source>
</reference>
<dbReference type="PANTHER" id="PTHR47691">
    <property type="entry name" value="REGULATOR-RELATED"/>
    <property type="match status" value="1"/>
</dbReference>
<proteinExistence type="predicted"/>
<protein>
    <submittedName>
        <fullName evidence="1">Uncharacterized protein</fullName>
    </submittedName>
</protein>
<organism evidence="1 2">
    <name type="scientific">Geodermatophilus maliterrae</name>
    <dbReference type="NCBI Taxonomy" id="3162531"/>
    <lineage>
        <taxon>Bacteria</taxon>
        <taxon>Bacillati</taxon>
        <taxon>Actinomycetota</taxon>
        <taxon>Actinomycetes</taxon>
        <taxon>Geodermatophilales</taxon>
        <taxon>Geodermatophilaceae</taxon>
        <taxon>Geodermatophilus</taxon>
    </lineage>
</organism>
<name>A0ABV3XB83_9ACTN</name>
<dbReference type="RefSeq" id="WP_369204054.1">
    <property type="nucleotide sequence ID" value="NZ_JBFNXQ010000010.1"/>
</dbReference>
<gene>
    <name evidence="1" type="ORF">ABQ292_05485</name>
</gene>
<accession>A0ABV3XB83</accession>
<dbReference type="Proteomes" id="UP001560045">
    <property type="component" value="Unassembled WGS sequence"/>
</dbReference>
<keyword evidence="2" id="KW-1185">Reference proteome</keyword>
<comment type="caution">
    <text evidence="1">The sequence shown here is derived from an EMBL/GenBank/DDBJ whole genome shotgun (WGS) entry which is preliminary data.</text>
</comment>
<sequence>MVARAVADGFPDGVGFVRLAGVTDPAQVPQAVLTALQVRDVATTTAEEQLLGHLRDRAALLVLDNCEHLADACALLAERLLESCSRVRLLATSREPLAARGEVPSALDPLPLPAGDAVPADLAASTAVQLFVDRARGPWPDFRLGEDNAVAVAEICRHVDGIHWRWSWPPRGWRRSPSRNSPTGWAIASPC</sequence>
<evidence type="ECO:0000313" key="1">
    <source>
        <dbReference type="EMBL" id="MEX5717819.1"/>
    </source>
</evidence>
<evidence type="ECO:0000313" key="2">
    <source>
        <dbReference type="Proteomes" id="UP001560045"/>
    </source>
</evidence>